<proteinExistence type="predicted"/>
<dbReference type="STRING" id="128944.AWM75_01225"/>
<dbReference type="KEGG" id="auh:AWM75_01225"/>
<dbReference type="InterPro" id="IPR018672">
    <property type="entry name" value="DUF2140"/>
</dbReference>
<organism evidence="1 2">
    <name type="scientific">Aerococcus urinaehominis</name>
    <dbReference type="NCBI Taxonomy" id="128944"/>
    <lineage>
        <taxon>Bacteria</taxon>
        <taxon>Bacillati</taxon>
        <taxon>Bacillota</taxon>
        <taxon>Bacilli</taxon>
        <taxon>Lactobacillales</taxon>
        <taxon>Aerococcaceae</taxon>
        <taxon>Aerococcus</taxon>
    </lineage>
</organism>
<evidence type="ECO:0000313" key="1">
    <source>
        <dbReference type="EMBL" id="AMB98698.1"/>
    </source>
</evidence>
<dbReference type="OrthoDB" id="2136367at2"/>
<dbReference type="RefSeq" id="WP_067977357.1">
    <property type="nucleotide sequence ID" value="NZ_CP014163.1"/>
</dbReference>
<evidence type="ECO:0000313" key="2">
    <source>
        <dbReference type="Proteomes" id="UP000062260"/>
    </source>
</evidence>
<dbReference type="Proteomes" id="UP000062260">
    <property type="component" value="Chromosome"/>
</dbReference>
<sequence length="212" mass="23365">MSVKISNKGRRFNGWKWAFIGLVSLMIIGLVVVFTSLFAGQTTNQTSNQATVPYESGQVINTESSMSRDSFNQLLNALLADDQSPYRIYVDDQVNFESKVSLLGQEIGIEIAGDPRVDEQQNIAIDINRIELGGLDLPTSLVMQAFAGLIDSQVPLDVDAADQVLTVRLDQASQQLPVEVSAQYIDLANDRIDINFDIPTKFIAEQIEANVK</sequence>
<gene>
    <name evidence="1" type="ORF">AWM75_01225</name>
</gene>
<reference evidence="1 2" key="1">
    <citation type="journal article" date="2016" name="Genome Announc.">
        <title>Complete Genome Sequences of Aerococcus christensenii CCUG 28831T, Aerococcus sanguinicola CCUG 43001T, Aerococcus urinae CCUG 36881T, Aerococcus urinaeequi CCUG 28094T, Aerococcus urinaehominis CCUG 42038 BT, and Aerococcus viridans CCUG 4311T.</title>
        <authorList>
            <person name="Carkaci D."/>
            <person name="Dargis R."/>
            <person name="Nielsen X.C."/>
            <person name="Skovgaard O."/>
            <person name="Fuursted K."/>
            <person name="Christensen J.J."/>
        </authorList>
    </citation>
    <scope>NUCLEOTIDE SEQUENCE [LARGE SCALE GENOMIC DNA]</scope>
    <source>
        <strain evidence="1 2">CCUG42038B</strain>
    </source>
</reference>
<protein>
    <submittedName>
        <fullName evidence="1">Uncharacterized protein</fullName>
    </submittedName>
</protein>
<name>A0A0X8FJY7_9LACT</name>
<dbReference type="Pfam" id="PF09911">
    <property type="entry name" value="DUF2140"/>
    <property type="match status" value="1"/>
</dbReference>
<dbReference type="AlphaFoldDB" id="A0A0X8FJY7"/>
<reference evidence="2" key="2">
    <citation type="submission" date="2016-01" db="EMBL/GenBank/DDBJ databases">
        <title>Six Aerococcus type strain genome sequencing and assembly using PacBio and Illumina Hiseq.</title>
        <authorList>
            <person name="Carkaci D."/>
            <person name="Dargis R."/>
            <person name="Nielsen X.C."/>
            <person name="Skovgaard O."/>
            <person name="Fuursted K."/>
            <person name="Christensen J.J."/>
        </authorList>
    </citation>
    <scope>NUCLEOTIDE SEQUENCE [LARGE SCALE GENOMIC DNA]</scope>
    <source>
        <strain evidence="2">CCUG42038B</strain>
    </source>
</reference>
<keyword evidence="2" id="KW-1185">Reference proteome</keyword>
<dbReference type="EMBL" id="CP014163">
    <property type="protein sequence ID" value="AMB98698.1"/>
    <property type="molecule type" value="Genomic_DNA"/>
</dbReference>
<accession>A0A0X8FJY7</accession>